<gene>
    <name evidence="5" type="ORF">Nepgr_010340</name>
</gene>
<feature type="repeat" description="PPR" evidence="3">
    <location>
        <begin position="600"/>
        <end position="634"/>
    </location>
</feature>
<dbReference type="NCBIfam" id="TIGR00756">
    <property type="entry name" value="PPR"/>
    <property type="match status" value="8"/>
</dbReference>
<feature type="repeat" description="PPR" evidence="3">
    <location>
        <begin position="322"/>
        <end position="356"/>
    </location>
</feature>
<feature type="repeat" description="PPR" evidence="3">
    <location>
        <begin position="357"/>
        <end position="391"/>
    </location>
</feature>
<proteinExistence type="inferred from homology"/>
<feature type="repeat" description="PPR" evidence="3">
    <location>
        <begin position="392"/>
        <end position="426"/>
    </location>
</feature>
<dbReference type="EMBL" id="BSYO01000008">
    <property type="protein sequence ID" value="GMH08500.1"/>
    <property type="molecule type" value="Genomic_DNA"/>
</dbReference>
<dbReference type="PANTHER" id="PTHR47447">
    <property type="entry name" value="OS03G0856100 PROTEIN"/>
    <property type="match status" value="1"/>
</dbReference>
<reference evidence="5" key="1">
    <citation type="submission" date="2023-05" db="EMBL/GenBank/DDBJ databases">
        <title>Nepenthes gracilis genome sequencing.</title>
        <authorList>
            <person name="Fukushima K."/>
        </authorList>
    </citation>
    <scope>NUCLEOTIDE SEQUENCE</scope>
    <source>
        <strain evidence="5">SING2019-196</strain>
    </source>
</reference>
<dbReference type="Pfam" id="PF01535">
    <property type="entry name" value="PPR"/>
    <property type="match status" value="6"/>
</dbReference>
<evidence type="ECO:0000256" key="1">
    <source>
        <dbReference type="ARBA" id="ARBA00007626"/>
    </source>
</evidence>
<feature type="region of interest" description="Disordered" evidence="4">
    <location>
        <begin position="73"/>
        <end position="103"/>
    </location>
</feature>
<dbReference type="InterPro" id="IPR011990">
    <property type="entry name" value="TPR-like_helical_dom_sf"/>
</dbReference>
<dbReference type="Proteomes" id="UP001279734">
    <property type="component" value="Unassembled WGS sequence"/>
</dbReference>
<dbReference type="AlphaFoldDB" id="A0AAD3SCV7"/>
<dbReference type="Pfam" id="PF13041">
    <property type="entry name" value="PPR_2"/>
    <property type="match status" value="4"/>
</dbReference>
<feature type="repeat" description="PPR" evidence="3">
    <location>
        <begin position="229"/>
        <end position="263"/>
    </location>
</feature>
<feature type="repeat" description="PPR" evidence="3">
    <location>
        <begin position="635"/>
        <end position="669"/>
    </location>
</feature>
<evidence type="ECO:0000256" key="4">
    <source>
        <dbReference type="SAM" id="MobiDB-lite"/>
    </source>
</evidence>
<evidence type="ECO:0000313" key="6">
    <source>
        <dbReference type="Proteomes" id="UP001279734"/>
    </source>
</evidence>
<sequence length="800" mass="90885">MMCKVQCLDVSCFQVLNCTKTSNIRISVPPLETHDSAKKIGESNVLVNSRGGVDRIGRFHKQSQAIRSVVVEKRSLTQHGSAKNPGEEQTRNNSSSPRIKDKVNRAVRIGSGRRNTSGEKSPTKCSTKCLAYGGCIPSILRALDTIKDLDEAFRPWEERLSNKERSIILKEQASWERALEIFEWFKRKGCYELNVIHYNIMLRILGKARKWGEVESIWDEMRLKGIKPINSTFGTLIDVCTKGGKNEEAVMWLQRMNDQGMEPDEMTMGIVVQMYKKAGEFKKAEQFFKMWSSGNYRKEKAKTTIETGSGTQTGVGAHIALSSYTYNTLIDTYGKAGQLQQVSETFSLMLRDGVVPDTITFNTMIHIYGNHDRLEEVNSVVNKMEEFHCPPDTRTFNILISLYAKNDDITRAVGYFMKMKEACLEPDLVSYRTLLYAFSIRHMVGEAEKLISEMDGRGLEIDQFTQSALARMYIEAGMLEKSWLWFERFHMEGNMSSECYSANIDAYGEHGHVMEAEKAFACCQERKRLSVLEFNVMIKAYGIGKRYNEACQLFDRMENHGVIPDRCSYVSLIQTLAGADLPHIAKPYLLKMQESGLTNDCIPYCAVISSFAKLGQLESAEELFKVMIGNDVQPDVVVYGVLINAFAESGGIREAMFYVDAMRKSGLPLNAVICSSLIKLYTKVGYLKEAEETYRLLQSFEGGPDQYSSNCMIDLYSDRSMIKEAEKVFNDMQKQGDANEFSFSMMLCLYKRIGRLEEAMKIAKIMQERRLLSELLSYNSVLSLFMIDGRFKEGVGIFRR</sequence>
<keyword evidence="6" id="KW-1185">Reference proteome</keyword>
<dbReference type="InterPro" id="IPR002885">
    <property type="entry name" value="PPR_rpt"/>
</dbReference>
<feature type="repeat" description="PPR" evidence="3">
    <location>
        <begin position="530"/>
        <end position="564"/>
    </location>
</feature>
<keyword evidence="2" id="KW-0677">Repeat</keyword>
<comment type="similarity">
    <text evidence="1">Belongs to the PPR family. P subfamily.</text>
</comment>
<feature type="repeat" description="PPR" evidence="3">
    <location>
        <begin position="739"/>
        <end position="773"/>
    </location>
</feature>
<dbReference type="PROSITE" id="PS51375">
    <property type="entry name" value="PPR"/>
    <property type="match status" value="11"/>
</dbReference>
<dbReference type="Gene3D" id="1.25.40.10">
    <property type="entry name" value="Tetratricopeptide repeat domain"/>
    <property type="match status" value="6"/>
</dbReference>
<feature type="repeat" description="PPR" evidence="3">
    <location>
        <begin position="427"/>
        <end position="461"/>
    </location>
</feature>
<feature type="repeat" description="PPR" evidence="3">
    <location>
        <begin position="705"/>
        <end position="735"/>
    </location>
</feature>
<name>A0AAD3SCV7_NEPGR</name>
<feature type="repeat" description="PPR" evidence="3">
    <location>
        <begin position="194"/>
        <end position="228"/>
    </location>
</feature>
<evidence type="ECO:0000313" key="5">
    <source>
        <dbReference type="EMBL" id="GMH08500.1"/>
    </source>
</evidence>
<accession>A0AAD3SCV7</accession>
<dbReference type="PANTHER" id="PTHR47447:SF17">
    <property type="entry name" value="OS12G0638900 PROTEIN"/>
    <property type="match status" value="1"/>
</dbReference>
<protein>
    <recommendedName>
        <fullName evidence="7">Pentatricopeptide repeat-containing protein</fullName>
    </recommendedName>
</protein>
<evidence type="ECO:0008006" key="7">
    <source>
        <dbReference type="Google" id="ProtNLM"/>
    </source>
</evidence>
<organism evidence="5 6">
    <name type="scientific">Nepenthes gracilis</name>
    <name type="common">Slender pitcher plant</name>
    <dbReference type="NCBI Taxonomy" id="150966"/>
    <lineage>
        <taxon>Eukaryota</taxon>
        <taxon>Viridiplantae</taxon>
        <taxon>Streptophyta</taxon>
        <taxon>Embryophyta</taxon>
        <taxon>Tracheophyta</taxon>
        <taxon>Spermatophyta</taxon>
        <taxon>Magnoliopsida</taxon>
        <taxon>eudicotyledons</taxon>
        <taxon>Gunneridae</taxon>
        <taxon>Pentapetalae</taxon>
        <taxon>Caryophyllales</taxon>
        <taxon>Nepenthaceae</taxon>
        <taxon>Nepenthes</taxon>
    </lineage>
</organism>
<evidence type="ECO:0000256" key="2">
    <source>
        <dbReference type="ARBA" id="ARBA00022737"/>
    </source>
</evidence>
<evidence type="ECO:0000256" key="3">
    <source>
        <dbReference type="PROSITE-ProRule" id="PRU00708"/>
    </source>
</evidence>
<dbReference type="SUPFAM" id="SSF48452">
    <property type="entry name" value="TPR-like"/>
    <property type="match status" value="1"/>
</dbReference>
<comment type="caution">
    <text evidence="5">The sequence shown here is derived from an EMBL/GenBank/DDBJ whole genome shotgun (WGS) entry which is preliminary data.</text>
</comment>